<feature type="transmembrane region" description="Helical" evidence="1">
    <location>
        <begin position="78"/>
        <end position="99"/>
    </location>
</feature>
<comment type="caution">
    <text evidence="2">The sequence shown here is derived from an EMBL/GenBank/DDBJ whole genome shotgun (WGS) entry which is preliminary data.</text>
</comment>
<evidence type="ECO:0008006" key="4">
    <source>
        <dbReference type="Google" id="ProtNLM"/>
    </source>
</evidence>
<evidence type="ECO:0000313" key="2">
    <source>
        <dbReference type="EMBL" id="MDS0282393.1"/>
    </source>
</evidence>
<sequence>MTAASLALGDLFAPATVAWASRALTAAVGLFVAALAYRGFRRNDAPKMRALAVGIGLLTGGVFLAVAVASLAGADAGVVLLARGLVTVAGLCAVLYALLRG</sequence>
<dbReference type="Pfam" id="PF24365">
    <property type="entry name" value="DUF7521"/>
    <property type="match status" value="1"/>
</dbReference>
<feature type="transmembrane region" description="Helical" evidence="1">
    <location>
        <begin position="49"/>
        <end position="72"/>
    </location>
</feature>
<dbReference type="Proteomes" id="UP001268864">
    <property type="component" value="Unassembled WGS sequence"/>
</dbReference>
<keyword evidence="1" id="KW-0812">Transmembrane</keyword>
<organism evidence="2 3">
    <name type="scientific">Haloarcula onubensis</name>
    <dbReference type="NCBI Taxonomy" id="2950539"/>
    <lineage>
        <taxon>Archaea</taxon>
        <taxon>Methanobacteriati</taxon>
        <taxon>Methanobacteriota</taxon>
        <taxon>Stenosarchaea group</taxon>
        <taxon>Halobacteria</taxon>
        <taxon>Halobacteriales</taxon>
        <taxon>Haloarculaceae</taxon>
        <taxon>Haloarcula</taxon>
    </lineage>
</organism>
<keyword evidence="3" id="KW-1185">Reference proteome</keyword>
<proteinExistence type="predicted"/>
<accession>A0ABU2FNR1</accession>
<dbReference type="EMBL" id="JAMQOS010000003">
    <property type="protein sequence ID" value="MDS0282393.1"/>
    <property type="molecule type" value="Genomic_DNA"/>
</dbReference>
<evidence type="ECO:0000256" key="1">
    <source>
        <dbReference type="SAM" id="Phobius"/>
    </source>
</evidence>
<gene>
    <name evidence="2" type="ORF">NDI86_09680</name>
</gene>
<keyword evidence="1" id="KW-1133">Transmembrane helix</keyword>
<dbReference type="InterPro" id="IPR055943">
    <property type="entry name" value="DUF7521"/>
</dbReference>
<feature type="transmembrane region" description="Helical" evidence="1">
    <location>
        <begin position="12"/>
        <end position="37"/>
    </location>
</feature>
<reference evidence="2 3" key="1">
    <citation type="submission" date="2022-06" db="EMBL/GenBank/DDBJ databases">
        <title>Halomicroarcula sp. a new haloarchaeum isolate from saline soil.</title>
        <authorList>
            <person name="Strakova D."/>
            <person name="Galisteo C."/>
            <person name="Sanchez-Porro C."/>
            <person name="Ventosa A."/>
        </authorList>
    </citation>
    <scope>NUCLEOTIDE SEQUENCE [LARGE SCALE GENOMIC DNA]</scope>
    <source>
        <strain evidence="2 3">S3CR25-11</strain>
    </source>
</reference>
<protein>
    <recommendedName>
        <fullName evidence="4">YapH protein</fullName>
    </recommendedName>
</protein>
<dbReference type="RefSeq" id="WP_310900227.1">
    <property type="nucleotide sequence ID" value="NZ_JAMQOS010000003.1"/>
</dbReference>
<evidence type="ECO:0000313" key="3">
    <source>
        <dbReference type="Proteomes" id="UP001268864"/>
    </source>
</evidence>
<name>A0ABU2FNR1_9EURY</name>
<keyword evidence="1" id="KW-0472">Membrane</keyword>